<evidence type="ECO:0000256" key="4">
    <source>
        <dbReference type="ARBA" id="ARBA00023012"/>
    </source>
</evidence>
<dbReference type="SMART" id="SM00448">
    <property type="entry name" value="REC"/>
    <property type="match status" value="1"/>
</dbReference>
<feature type="modified residue" description="4-aspartylphosphate" evidence="10">
    <location>
        <position position="68"/>
    </location>
</feature>
<evidence type="ECO:0000313" key="12">
    <source>
        <dbReference type="EMBL" id="MBM7816381.1"/>
    </source>
</evidence>
<dbReference type="Proteomes" id="UP000809290">
    <property type="component" value="Unassembled WGS sequence"/>
</dbReference>
<gene>
    <name evidence="12" type="ORF">JOE56_001075</name>
</gene>
<evidence type="ECO:0000256" key="3">
    <source>
        <dbReference type="ARBA" id="ARBA00022553"/>
    </source>
</evidence>
<evidence type="ECO:0000256" key="9">
    <source>
        <dbReference type="PIRNR" id="PIRNR006171"/>
    </source>
</evidence>
<keyword evidence="8 9" id="KW-0804">Transcription</keyword>
<dbReference type="InterPro" id="IPR036388">
    <property type="entry name" value="WH-like_DNA-bd_sf"/>
</dbReference>
<organism evidence="12 13">
    <name type="scientific">Brevibacterium paucivorans</name>
    <dbReference type="NCBI Taxonomy" id="170994"/>
    <lineage>
        <taxon>Bacteria</taxon>
        <taxon>Bacillati</taxon>
        <taxon>Actinomycetota</taxon>
        <taxon>Actinomycetes</taxon>
        <taxon>Micrococcales</taxon>
        <taxon>Brevibacteriaceae</taxon>
        <taxon>Brevibacterium</taxon>
    </lineage>
</organism>
<evidence type="ECO:0000313" key="13">
    <source>
        <dbReference type="Proteomes" id="UP000809290"/>
    </source>
</evidence>
<evidence type="ECO:0000256" key="7">
    <source>
        <dbReference type="ARBA" id="ARBA00023159"/>
    </source>
</evidence>
<dbReference type="Gene3D" id="3.40.50.2300">
    <property type="match status" value="1"/>
</dbReference>
<dbReference type="RefSeq" id="WP_204515173.1">
    <property type="nucleotide sequence ID" value="NZ_JAFBCP010000001.1"/>
</dbReference>
<evidence type="ECO:0000256" key="1">
    <source>
        <dbReference type="ARBA" id="ARBA00004496"/>
    </source>
</evidence>
<dbReference type="Gene3D" id="1.10.10.10">
    <property type="entry name" value="Winged helix-like DNA-binding domain superfamily/Winged helix DNA-binding domain"/>
    <property type="match status" value="1"/>
</dbReference>
<dbReference type="EMBL" id="JAFBCP010000001">
    <property type="protein sequence ID" value="MBM7816381.1"/>
    <property type="molecule type" value="Genomic_DNA"/>
</dbReference>
<keyword evidence="2 9" id="KW-0963">Cytoplasm</keyword>
<evidence type="ECO:0000256" key="6">
    <source>
        <dbReference type="ARBA" id="ARBA00023125"/>
    </source>
</evidence>
<dbReference type="PIRSF" id="PIRSF006171">
    <property type="entry name" value="RR_citrat_malat"/>
    <property type="match status" value="1"/>
</dbReference>
<dbReference type="InterPro" id="IPR001789">
    <property type="entry name" value="Sig_transdc_resp-reg_receiver"/>
</dbReference>
<keyword evidence="5 9" id="KW-0805">Transcription regulation</keyword>
<proteinExistence type="predicted"/>
<keyword evidence="7 9" id="KW-0010">Activator</keyword>
<keyword evidence="3 10" id="KW-0597">Phosphoprotein</keyword>
<comment type="subcellular location">
    <subcellularLocation>
        <location evidence="1 9">Cytoplasm</location>
    </subcellularLocation>
</comment>
<evidence type="ECO:0000256" key="5">
    <source>
        <dbReference type="ARBA" id="ARBA00023015"/>
    </source>
</evidence>
<feature type="domain" description="Response regulatory" evidence="11">
    <location>
        <begin position="10"/>
        <end position="133"/>
    </location>
</feature>
<dbReference type="InterPro" id="IPR051271">
    <property type="entry name" value="2C-system_Tx_regulators"/>
</dbReference>
<dbReference type="InterPro" id="IPR011006">
    <property type="entry name" value="CheY-like_superfamily"/>
</dbReference>
<accession>A0ABS2SJF4</accession>
<dbReference type="InterPro" id="IPR024187">
    <property type="entry name" value="Sig_transdc_resp-reg_cit/mal"/>
</dbReference>
<keyword evidence="13" id="KW-1185">Reference proteome</keyword>
<dbReference type="Pfam" id="PF00072">
    <property type="entry name" value="Response_reg"/>
    <property type="match status" value="1"/>
</dbReference>
<evidence type="ECO:0000256" key="2">
    <source>
        <dbReference type="ARBA" id="ARBA00022490"/>
    </source>
</evidence>
<sequence length="241" mass="26350">MSRSSEQKFGVLVVEDEAIAGRAHANYVSRLDDFYVVGIAKNASQALAVMLGQVPTIDAKAIDLILLDMNLGDGHGIQLLRAFRTHRVNVDAIAVTASREVNVVHNAKSLGVFQYIVKPFTFPVFQAKLEAYVAYRRSLEDSPEEASQQDIDALMSSFASKPKVRLAKKVPADIQHAVLAAMKGGRAFSAAEAGDLMGVSRVTARRYLEAMADAEILKRQPRYGSAGRPVLEYTLPDDEEE</sequence>
<name>A0ABS2SJF4_9MICO</name>
<protein>
    <recommendedName>
        <fullName evidence="9">Transcriptional regulatory protein</fullName>
    </recommendedName>
</protein>
<evidence type="ECO:0000259" key="11">
    <source>
        <dbReference type="PROSITE" id="PS50110"/>
    </source>
</evidence>
<comment type="caution">
    <text evidence="12">The sequence shown here is derived from an EMBL/GenBank/DDBJ whole genome shotgun (WGS) entry which is preliminary data.</text>
</comment>
<evidence type="ECO:0000256" key="10">
    <source>
        <dbReference type="PROSITE-ProRule" id="PRU00169"/>
    </source>
</evidence>
<dbReference type="PANTHER" id="PTHR45526:SF1">
    <property type="entry name" value="TRANSCRIPTIONAL REGULATORY PROTEIN DCUR-RELATED"/>
    <property type="match status" value="1"/>
</dbReference>
<reference evidence="12 13" key="1">
    <citation type="submission" date="2021-01" db="EMBL/GenBank/DDBJ databases">
        <title>Sequencing the genomes of 1000 actinobacteria strains.</title>
        <authorList>
            <person name="Klenk H.-P."/>
        </authorList>
    </citation>
    <scope>NUCLEOTIDE SEQUENCE [LARGE SCALE GENOMIC DNA]</scope>
    <source>
        <strain evidence="12 13">DSM 13657</strain>
    </source>
</reference>
<dbReference type="PROSITE" id="PS50110">
    <property type="entry name" value="RESPONSE_REGULATORY"/>
    <property type="match status" value="1"/>
</dbReference>
<dbReference type="SUPFAM" id="SSF52172">
    <property type="entry name" value="CheY-like"/>
    <property type="match status" value="1"/>
</dbReference>
<keyword evidence="4 9" id="KW-0902">Two-component regulatory system</keyword>
<keyword evidence="6 9" id="KW-0238">DNA-binding</keyword>
<dbReference type="PANTHER" id="PTHR45526">
    <property type="entry name" value="TRANSCRIPTIONAL REGULATORY PROTEIN DPIA"/>
    <property type="match status" value="1"/>
</dbReference>
<evidence type="ECO:0000256" key="8">
    <source>
        <dbReference type="ARBA" id="ARBA00023163"/>
    </source>
</evidence>